<dbReference type="InterPro" id="IPR005829">
    <property type="entry name" value="Sugar_transporter_CS"/>
</dbReference>
<feature type="transmembrane region" description="Helical" evidence="7">
    <location>
        <begin position="131"/>
        <end position="150"/>
    </location>
</feature>
<evidence type="ECO:0000256" key="3">
    <source>
        <dbReference type="ARBA" id="ARBA00022692"/>
    </source>
</evidence>
<sequence>MDDDHQLAFDNGKNASSTAYDGPRPHNYKDSLSPIETSSTDVDEESTWKSTRFRWFVIFVLSFSGDGWSYEASVISSVLNMPQFIAHMGYADTGVLPHTANILVGPIYSLGQLVGGLVAGWQADRFGRKSTLWTGTVLVLFSTSLLIWAPDVGVLIFARIVQGMAIGFLILGFQIYTAEVANQRERGFLSGTSLISGCIFSTIAAAVAYGVTYSSGNWGWRLALAISYIPSVILFFMLPFIPESPRYYYAKGEEKKSQETFIRYHGTDSGRMTKRAELEYEGMKAALAYDREAKNTGWSAFYNTKVARKRTFIALSSQLIWPWAGQSAWTYYFGRMYTYANITDVHTQFGINLALTVAQIFAAIGGSYLLDRMGRRPAFLIGIGQAIIFLFIQFILAIKFFDTNSNNKAAGAAFVSCYFISQTFWVMFFSPVVYLYVCEIFAGPTRARGFAIGNVISMLGGFIALVSSQPTFDSLKGYTWLLFAGIETVLFINIFFMYPETKGKTLEEIETVLGSEAGASFAHHVAEVRAEEHMD</sequence>
<keyword evidence="3 7" id="KW-0812">Transmembrane</keyword>
<comment type="similarity">
    <text evidence="2">Belongs to the major facilitator superfamily. Sugar transporter (TC 2.A.1.1) family.</text>
</comment>
<evidence type="ECO:0000313" key="10">
    <source>
        <dbReference type="Proteomes" id="UP000799750"/>
    </source>
</evidence>
<evidence type="ECO:0000256" key="1">
    <source>
        <dbReference type="ARBA" id="ARBA00004141"/>
    </source>
</evidence>
<dbReference type="Proteomes" id="UP000799750">
    <property type="component" value="Unassembled WGS sequence"/>
</dbReference>
<organism evidence="9 10">
    <name type="scientific">Lophium mytilinum</name>
    <dbReference type="NCBI Taxonomy" id="390894"/>
    <lineage>
        <taxon>Eukaryota</taxon>
        <taxon>Fungi</taxon>
        <taxon>Dikarya</taxon>
        <taxon>Ascomycota</taxon>
        <taxon>Pezizomycotina</taxon>
        <taxon>Dothideomycetes</taxon>
        <taxon>Pleosporomycetidae</taxon>
        <taxon>Mytilinidiales</taxon>
        <taxon>Mytilinidiaceae</taxon>
        <taxon>Lophium</taxon>
    </lineage>
</organism>
<dbReference type="SUPFAM" id="SSF103473">
    <property type="entry name" value="MFS general substrate transporter"/>
    <property type="match status" value="1"/>
</dbReference>
<dbReference type="GO" id="GO:0016020">
    <property type="term" value="C:membrane"/>
    <property type="evidence" value="ECO:0007669"/>
    <property type="project" value="UniProtKB-SubCell"/>
</dbReference>
<keyword evidence="10" id="KW-1185">Reference proteome</keyword>
<feature type="transmembrane region" description="Helical" evidence="7">
    <location>
        <begin position="449"/>
        <end position="466"/>
    </location>
</feature>
<dbReference type="GO" id="GO:0005351">
    <property type="term" value="F:carbohydrate:proton symporter activity"/>
    <property type="evidence" value="ECO:0007669"/>
    <property type="project" value="TreeGrafter"/>
</dbReference>
<feature type="transmembrane region" description="Helical" evidence="7">
    <location>
        <begin position="156"/>
        <end position="176"/>
    </location>
</feature>
<gene>
    <name evidence="9" type="ORF">BU16DRAFT_542601</name>
</gene>
<comment type="subcellular location">
    <subcellularLocation>
        <location evidence="1">Membrane</location>
        <topology evidence="1">Multi-pass membrane protein</topology>
    </subcellularLocation>
</comment>
<feature type="transmembrane region" description="Helical" evidence="7">
    <location>
        <begin position="349"/>
        <end position="370"/>
    </location>
</feature>
<dbReference type="InterPro" id="IPR005828">
    <property type="entry name" value="MFS_sugar_transport-like"/>
</dbReference>
<evidence type="ECO:0000256" key="7">
    <source>
        <dbReference type="SAM" id="Phobius"/>
    </source>
</evidence>
<dbReference type="InterPro" id="IPR036259">
    <property type="entry name" value="MFS_trans_sf"/>
</dbReference>
<evidence type="ECO:0000256" key="6">
    <source>
        <dbReference type="SAM" id="MobiDB-lite"/>
    </source>
</evidence>
<dbReference type="Pfam" id="PF00083">
    <property type="entry name" value="Sugar_tr"/>
    <property type="match status" value="1"/>
</dbReference>
<dbReference type="OrthoDB" id="6133115at2759"/>
<dbReference type="PROSITE" id="PS50850">
    <property type="entry name" value="MFS"/>
    <property type="match status" value="1"/>
</dbReference>
<keyword evidence="4 7" id="KW-1133">Transmembrane helix</keyword>
<evidence type="ECO:0000256" key="4">
    <source>
        <dbReference type="ARBA" id="ARBA00022989"/>
    </source>
</evidence>
<protein>
    <submittedName>
        <fullName evidence="9">MFS general substrate transporter</fullName>
    </submittedName>
</protein>
<feature type="transmembrane region" description="Helical" evidence="7">
    <location>
        <begin position="478"/>
        <end position="498"/>
    </location>
</feature>
<dbReference type="Gene3D" id="1.20.1250.20">
    <property type="entry name" value="MFS general substrate transporter like domains"/>
    <property type="match status" value="1"/>
</dbReference>
<feature type="region of interest" description="Disordered" evidence="6">
    <location>
        <begin position="1"/>
        <end position="41"/>
    </location>
</feature>
<evidence type="ECO:0000313" key="9">
    <source>
        <dbReference type="EMBL" id="KAF2491486.1"/>
    </source>
</evidence>
<dbReference type="AlphaFoldDB" id="A0A6A6QHH5"/>
<dbReference type="PANTHER" id="PTHR48022:SF2">
    <property type="entry name" value="PLASTIDIC GLUCOSE TRANSPORTER 4"/>
    <property type="match status" value="1"/>
</dbReference>
<dbReference type="InterPro" id="IPR050360">
    <property type="entry name" value="MFS_Sugar_Transporters"/>
</dbReference>
<evidence type="ECO:0000256" key="5">
    <source>
        <dbReference type="ARBA" id="ARBA00023136"/>
    </source>
</evidence>
<evidence type="ECO:0000256" key="2">
    <source>
        <dbReference type="ARBA" id="ARBA00010992"/>
    </source>
</evidence>
<feature type="transmembrane region" description="Helical" evidence="7">
    <location>
        <begin position="99"/>
        <end position="119"/>
    </location>
</feature>
<keyword evidence="5 7" id="KW-0472">Membrane</keyword>
<feature type="transmembrane region" description="Helical" evidence="7">
    <location>
        <begin position="218"/>
        <end position="241"/>
    </location>
</feature>
<dbReference type="PANTHER" id="PTHR48022">
    <property type="entry name" value="PLASTIDIC GLUCOSE TRANSPORTER 4"/>
    <property type="match status" value="1"/>
</dbReference>
<feature type="transmembrane region" description="Helical" evidence="7">
    <location>
        <begin position="55"/>
        <end position="79"/>
    </location>
</feature>
<dbReference type="InterPro" id="IPR020846">
    <property type="entry name" value="MFS_dom"/>
</dbReference>
<feature type="transmembrane region" description="Helical" evidence="7">
    <location>
        <begin position="188"/>
        <end position="212"/>
    </location>
</feature>
<dbReference type="PROSITE" id="PS00217">
    <property type="entry name" value="SUGAR_TRANSPORT_2"/>
    <property type="match status" value="1"/>
</dbReference>
<feature type="transmembrane region" description="Helical" evidence="7">
    <location>
        <begin position="413"/>
        <end position="437"/>
    </location>
</feature>
<feature type="transmembrane region" description="Helical" evidence="7">
    <location>
        <begin position="377"/>
        <end position="401"/>
    </location>
</feature>
<feature type="domain" description="Major facilitator superfamily (MFS) profile" evidence="8">
    <location>
        <begin position="57"/>
        <end position="502"/>
    </location>
</feature>
<reference evidence="9" key="1">
    <citation type="journal article" date="2020" name="Stud. Mycol.">
        <title>101 Dothideomycetes genomes: a test case for predicting lifestyles and emergence of pathogens.</title>
        <authorList>
            <person name="Haridas S."/>
            <person name="Albert R."/>
            <person name="Binder M."/>
            <person name="Bloem J."/>
            <person name="Labutti K."/>
            <person name="Salamov A."/>
            <person name="Andreopoulos B."/>
            <person name="Baker S."/>
            <person name="Barry K."/>
            <person name="Bills G."/>
            <person name="Bluhm B."/>
            <person name="Cannon C."/>
            <person name="Castanera R."/>
            <person name="Culley D."/>
            <person name="Daum C."/>
            <person name="Ezra D."/>
            <person name="Gonzalez J."/>
            <person name="Henrissat B."/>
            <person name="Kuo A."/>
            <person name="Liang C."/>
            <person name="Lipzen A."/>
            <person name="Lutzoni F."/>
            <person name="Magnuson J."/>
            <person name="Mondo S."/>
            <person name="Nolan M."/>
            <person name="Ohm R."/>
            <person name="Pangilinan J."/>
            <person name="Park H.-J."/>
            <person name="Ramirez L."/>
            <person name="Alfaro M."/>
            <person name="Sun H."/>
            <person name="Tritt A."/>
            <person name="Yoshinaga Y."/>
            <person name="Zwiers L.-H."/>
            <person name="Turgeon B."/>
            <person name="Goodwin S."/>
            <person name="Spatafora J."/>
            <person name="Crous P."/>
            <person name="Grigoriev I."/>
        </authorList>
    </citation>
    <scope>NUCLEOTIDE SEQUENCE</scope>
    <source>
        <strain evidence="9">CBS 269.34</strain>
    </source>
</reference>
<evidence type="ECO:0000259" key="8">
    <source>
        <dbReference type="PROSITE" id="PS50850"/>
    </source>
</evidence>
<dbReference type="EMBL" id="MU004195">
    <property type="protein sequence ID" value="KAF2491486.1"/>
    <property type="molecule type" value="Genomic_DNA"/>
</dbReference>
<accession>A0A6A6QHH5</accession>
<proteinExistence type="inferred from homology"/>
<name>A0A6A6QHH5_9PEZI</name>
<feature type="transmembrane region" description="Helical" evidence="7">
    <location>
        <begin position="311"/>
        <end position="329"/>
    </location>
</feature>
<dbReference type="PROSITE" id="PS00216">
    <property type="entry name" value="SUGAR_TRANSPORT_1"/>
    <property type="match status" value="2"/>
</dbReference>